<dbReference type="Pfam" id="PF07331">
    <property type="entry name" value="TctB"/>
    <property type="match status" value="1"/>
</dbReference>
<proteinExistence type="predicted"/>
<dbReference type="Proteomes" id="UP000217763">
    <property type="component" value="Chromosome"/>
</dbReference>
<reference evidence="2" key="1">
    <citation type="submission" date="2015-09" db="EMBL/GenBank/DDBJ databases">
        <authorList>
            <person name="Shao Z."/>
            <person name="Wang L."/>
        </authorList>
    </citation>
    <scope>NUCLEOTIDE SEQUENCE [LARGE SCALE GENOMIC DNA]</scope>
    <source>
        <strain evidence="2">F13-1</strain>
    </source>
</reference>
<evidence type="ECO:0000313" key="1">
    <source>
        <dbReference type="EMBL" id="ATG74893.1"/>
    </source>
</evidence>
<sequence>MLKRDIKGILGGAGLAAVGLFAAWYGQVNYEFGGVHNMGPGFLPVILGGVLALLGALIAIPAWFRAGAPVSTEWGSAGFVILSIAVFGGLLALAGLVVATLVAVLLALVPDRKLGWGTKCKVALGIALITYSIFSLGLGMAIKTWPWSG</sequence>
<dbReference type="AlphaFoldDB" id="A0A231MZS8"/>
<gene>
    <name evidence="1" type="ORF">AN401_14350</name>
</gene>
<dbReference type="KEGG" id="zdf:AN401_14350"/>
<protein>
    <submittedName>
        <fullName evidence="1">Uncharacterized protein</fullName>
    </submittedName>
</protein>
<organism evidence="1 2">
    <name type="scientific">Zobellella denitrificans</name>
    <dbReference type="NCBI Taxonomy" id="347534"/>
    <lineage>
        <taxon>Bacteria</taxon>
        <taxon>Pseudomonadati</taxon>
        <taxon>Pseudomonadota</taxon>
        <taxon>Gammaproteobacteria</taxon>
        <taxon>Aeromonadales</taxon>
        <taxon>Aeromonadaceae</taxon>
        <taxon>Zobellella</taxon>
    </lineage>
</organism>
<keyword evidence="2" id="KW-1185">Reference proteome</keyword>
<name>A0A231MZS8_9GAMM</name>
<accession>A0A231MZS8</accession>
<dbReference type="InterPro" id="IPR009936">
    <property type="entry name" value="DUF1468"/>
</dbReference>
<evidence type="ECO:0000313" key="2">
    <source>
        <dbReference type="Proteomes" id="UP000217763"/>
    </source>
</evidence>
<dbReference type="RefSeq" id="WP_094039301.1">
    <property type="nucleotide sequence ID" value="NZ_CP012621.1"/>
</dbReference>
<dbReference type="OrthoDB" id="7029611at2"/>
<dbReference type="EMBL" id="CP012621">
    <property type="protein sequence ID" value="ATG74893.1"/>
    <property type="molecule type" value="Genomic_DNA"/>
</dbReference>